<reference evidence="2" key="2">
    <citation type="submission" date="2019-03" db="EMBL/GenBank/DDBJ databases">
        <authorList>
            <person name="Yan Y.-Q."/>
            <person name="Du Z.-J."/>
        </authorList>
    </citation>
    <scope>NUCLEOTIDE SEQUENCE</scope>
    <source>
        <strain evidence="2">PP-F2FG21</strain>
    </source>
</reference>
<evidence type="ECO:0000313" key="1">
    <source>
        <dbReference type="EMBL" id="MBB3968354.1"/>
    </source>
</evidence>
<name>A0A4Y8AHT6_9SPHI</name>
<evidence type="ECO:0008006" key="5">
    <source>
        <dbReference type="Google" id="ProtNLM"/>
    </source>
</evidence>
<dbReference type="EMBL" id="SNQG01000001">
    <property type="protein sequence ID" value="TEW68647.1"/>
    <property type="molecule type" value="Genomic_DNA"/>
</dbReference>
<dbReference type="RefSeq" id="WP_134334487.1">
    <property type="nucleotide sequence ID" value="NZ_BMCZ01000001.1"/>
</dbReference>
<accession>A0A4Y8AHT6</accession>
<dbReference type="Proteomes" id="UP000297248">
    <property type="component" value="Unassembled WGS sequence"/>
</dbReference>
<gene>
    <name evidence="2" type="ORF">E2R65_00340</name>
    <name evidence="1" type="ORF">GGR35_000940</name>
</gene>
<evidence type="ECO:0000313" key="2">
    <source>
        <dbReference type="EMBL" id="TEW68647.1"/>
    </source>
</evidence>
<dbReference type="NCBIfam" id="NF047539">
    <property type="entry name" value="XAC2610_fam"/>
    <property type="match status" value="1"/>
</dbReference>
<sequence>MPKAFFLVFMMLIILYKQKESGDKKVVKAKTVMHKAIISKIIPVPKVVDTILDITSDVVDGRHYTIQRTMQVGLYVFNSKNDTIFRDSSYISNAKFKDFNNDGYKDIWIVHSENVPGIRGLLLYNKAKKTYQEVIGFESFPAPMAIANTRYYYSYHRSGCADMNWTSDLFYIDNYKPVKIGTIEGYECADSDIKDGVYIYKKRGKKVTEIRRLSINVINNYKDYKWGFIQSYWYKNYRLFL</sequence>
<dbReference type="EMBL" id="JACIEG010000001">
    <property type="protein sequence ID" value="MBB3968354.1"/>
    <property type="molecule type" value="Genomic_DNA"/>
</dbReference>
<dbReference type="InterPro" id="IPR058087">
    <property type="entry name" value="XAC2610_dom"/>
</dbReference>
<reference evidence="1 4" key="3">
    <citation type="submission" date="2020-08" db="EMBL/GenBank/DDBJ databases">
        <title>Genomic Encyclopedia of Type Strains, Phase IV (KMG-IV): sequencing the most valuable type-strain genomes for metagenomic binning, comparative biology and taxonomic classification.</title>
        <authorList>
            <person name="Goeker M."/>
        </authorList>
    </citation>
    <scope>NUCLEOTIDE SEQUENCE [LARGE SCALE GENOMIC DNA]</scope>
    <source>
        <strain evidence="1 4">DSM 100995</strain>
    </source>
</reference>
<evidence type="ECO:0000313" key="3">
    <source>
        <dbReference type="Proteomes" id="UP000297248"/>
    </source>
</evidence>
<protein>
    <recommendedName>
        <fullName evidence="5">VCBS repeat-containing protein</fullName>
    </recommendedName>
</protein>
<comment type="caution">
    <text evidence="2">The sequence shown here is derived from an EMBL/GenBank/DDBJ whole genome shotgun (WGS) entry which is preliminary data.</text>
</comment>
<organism evidence="2 3">
    <name type="scientific">Mucilaginibacter phyllosphaerae</name>
    <dbReference type="NCBI Taxonomy" id="1812349"/>
    <lineage>
        <taxon>Bacteria</taxon>
        <taxon>Pseudomonadati</taxon>
        <taxon>Bacteroidota</taxon>
        <taxon>Sphingobacteriia</taxon>
        <taxon>Sphingobacteriales</taxon>
        <taxon>Sphingobacteriaceae</taxon>
        <taxon>Mucilaginibacter</taxon>
    </lineage>
</organism>
<dbReference type="OrthoDB" id="9181262at2"/>
<dbReference type="AlphaFoldDB" id="A0A4Y8AHT6"/>
<proteinExistence type="predicted"/>
<reference evidence="2 3" key="1">
    <citation type="journal article" date="2016" name="Int. J. Syst. Evol. Microbiol.">
        <title>Proposal of Mucilaginibacter phyllosphaerae sp. nov. isolated from the phyllosphere of Galium album.</title>
        <authorList>
            <person name="Aydogan E.L."/>
            <person name="Busse H.J."/>
            <person name="Moser G."/>
            <person name="Muller C."/>
            <person name="Kampfer P."/>
            <person name="Glaeser S.P."/>
        </authorList>
    </citation>
    <scope>NUCLEOTIDE SEQUENCE [LARGE SCALE GENOMIC DNA]</scope>
    <source>
        <strain evidence="2 3">PP-F2FG21</strain>
    </source>
</reference>
<evidence type="ECO:0000313" key="4">
    <source>
        <dbReference type="Proteomes" id="UP000583101"/>
    </source>
</evidence>
<keyword evidence="4" id="KW-1185">Reference proteome</keyword>
<dbReference type="Proteomes" id="UP000583101">
    <property type="component" value="Unassembled WGS sequence"/>
</dbReference>